<reference evidence="1" key="1">
    <citation type="journal article" date="2020" name="Nature">
        <title>Giant virus diversity and host interactions through global metagenomics.</title>
        <authorList>
            <person name="Schulz F."/>
            <person name="Roux S."/>
            <person name="Paez-Espino D."/>
            <person name="Jungbluth S."/>
            <person name="Walsh D.A."/>
            <person name="Denef V.J."/>
            <person name="McMahon K.D."/>
            <person name="Konstantinidis K.T."/>
            <person name="Eloe-Fadrosh E.A."/>
            <person name="Kyrpides N.C."/>
            <person name="Woyke T."/>
        </authorList>
    </citation>
    <scope>NUCLEOTIDE SEQUENCE</scope>
    <source>
        <strain evidence="1">GVMAG-M-3300023184-13</strain>
    </source>
</reference>
<name>A0A6C0HLE6_9ZZZZ</name>
<proteinExistence type="predicted"/>
<sequence length="119" mass="13008">MTNQTKTLLHFIDTNNSSGLNKALKKNKHEQAALQEVLNYAALMGDDQSIRVLFMNGANATTEAYANAFKTTATQGHGGHTLAAVYIKSIKNKLIDPSIPLSKLNLTISYKNTKNTKTI</sequence>
<organism evidence="1">
    <name type="scientific">viral metagenome</name>
    <dbReference type="NCBI Taxonomy" id="1070528"/>
    <lineage>
        <taxon>unclassified sequences</taxon>
        <taxon>metagenomes</taxon>
        <taxon>organismal metagenomes</taxon>
    </lineage>
</organism>
<dbReference type="EMBL" id="MN739979">
    <property type="protein sequence ID" value="QHT81234.1"/>
    <property type="molecule type" value="Genomic_DNA"/>
</dbReference>
<dbReference type="AlphaFoldDB" id="A0A6C0HLE6"/>
<protein>
    <submittedName>
        <fullName evidence="1">Uncharacterized protein</fullName>
    </submittedName>
</protein>
<accession>A0A6C0HLE6</accession>
<evidence type="ECO:0000313" key="1">
    <source>
        <dbReference type="EMBL" id="QHT81234.1"/>
    </source>
</evidence>